<dbReference type="GO" id="GO:0005634">
    <property type="term" value="C:nucleus"/>
    <property type="evidence" value="ECO:0007669"/>
    <property type="project" value="UniProtKB-SubCell"/>
</dbReference>
<dbReference type="STRING" id="77586.A0A0D9XI66"/>
<evidence type="ECO:0000259" key="7">
    <source>
        <dbReference type="PROSITE" id="PS51005"/>
    </source>
</evidence>
<dbReference type="Gramene" id="LPERR10G02920.1">
    <property type="protein sequence ID" value="LPERR10G02920.1"/>
    <property type="gene ID" value="LPERR10G02920"/>
</dbReference>
<dbReference type="SUPFAM" id="SSF101941">
    <property type="entry name" value="NAC domain"/>
    <property type="match status" value="1"/>
</dbReference>
<evidence type="ECO:0000313" key="9">
    <source>
        <dbReference type="Proteomes" id="UP000032180"/>
    </source>
</evidence>
<comment type="subcellular location">
    <subcellularLocation>
        <location evidence="1">Nucleus</location>
    </subcellularLocation>
</comment>
<dbReference type="PROSITE" id="PS51005">
    <property type="entry name" value="NAC"/>
    <property type="match status" value="1"/>
</dbReference>
<protein>
    <recommendedName>
        <fullName evidence="7">NAC domain-containing protein</fullName>
    </recommendedName>
</protein>
<dbReference type="eggNOG" id="ENOG502R43U">
    <property type="taxonomic scope" value="Eukaryota"/>
</dbReference>
<dbReference type="Gene3D" id="2.170.150.80">
    <property type="entry name" value="NAC domain"/>
    <property type="match status" value="1"/>
</dbReference>
<evidence type="ECO:0000313" key="8">
    <source>
        <dbReference type="EnsemblPlants" id="LPERR10G02920.1"/>
    </source>
</evidence>
<keyword evidence="5" id="KW-0539">Nucleus</keyword>
<name>A0A0D9XI66_9ORYZ</name>
<dbReference type="InterPro" id="IPR036093">
    <property type="entry name" value="NAC_dom_sf"/>
</dbReference>
<dbReference type="GO" id="GO:0006355">
    <property type="term" value="P:regulation of DNA-templated transcription"/>
    <property type="evidence" value="ECO:0007669"/>
    <property type="project" value="InterPro"/>
</dbReference>
<keyword evidence="2" id="KW-0805">Transcription regulation</keyword>
<dbReference type="InterPro" id="IPR003441">
    <property type="entry name" value="NAC-dom"/>
</dbReference>
<sequence>MQQINSGDWLPPASNPSRKHQLVKELQFPPGFHFVPTDEELIDHYLRRKIHGLMSPLNVINEVDIMSIDPVKLIEIYKGYGENRWYFFTKRTQSKTKKQDEPNRKVVVEGVEEGSWSATGSLTYIRRTAGMDPGIAIGTKRVLTYRSARSPEEDKWSMHEYVMTDFTQMGQFVLCAIQLKQTYEAEKKAQEDGKIRGNKRKRRATRKGMKNMQPISQAQEEHQQETSQPGNTNGDPYGLSFNSSSMQMVCEDASGKCSCGNCQGNNGILQPADQTGNPAVFYNQQQQSMNLADGQLMNTPAGYSEHLRNYQNQFYLEGDNGSSSSGEGLHRRHNSNLTLENVNTYAGNIYQDGSIVPVGGALEQRDNTNLTWEDVHFYDGITLPEAVDQLHNTNFTWGDDDIFSGNTVLDGSMDDFPQDPLIGGVSIEDLVLCDAFLPNPGCDDSSGQSMGIQPVAEHRMGDYDYEKYDDEALVALFNSDSLSGSLPYVNFTGDNGGIPEESNQGSLICHSENR</sequence>
<reference evidence="8 9" key="1">
    <citation type="submission" date="2012-08" db="EMBL/GenBank/DDBJ databases">
        <title>Oryza genome evolution.</title>
        <authorList>
            <person name="Wing R.A."/>
        </authorList>
    </citation>
    <scope>NUCLEOTIDE SEQUENCE</scope>
</reference>
<feature type="compositionally biased region" description="Basic residues" evidence="6">
    <location>
        <begin position="196"/>
        <end position="209"/>
    </location>
</feature>
<feature type="compositionally biased region" description="Polar residues" evidence="6">
    <location>
        <begin position="225"/>
        <end position="240"/>
    </location>
</feature>
<evidence type="ECO:0000256" key="2">
    <source>
        <dbReference type="ARBA" id="ARBA00023015"/>
    </source>
</evidence>
<evidence type="ECO:0000256" key="4">
    <source>
        <dbReference type="ARBA" id="ARBA00023163"/>
    </source>
</evidence>
<evidence type="ECO:0000256" key="5">
    <source>
        <dbReference type="ARBA" id="ARBA00023242"/>
    </source>
</evidence>
<dbReference type="GO" id="GO:0003677">
    <property type="term" value="F:DNA binding"/>
    <property type="evidence" value="ECO:0007669"/>
    <property type="project" value="UniProtKB-KW"/>
</dbReference>
<dbReference type="EnsemblPlants" id="LPERR10G02920.1">
    <property type="protein sequence ID" value="LPERR10G02920.1"/>
    <property type="gene ID" value="LPERR10G02920"/>
</dbReference>
<proteinExistence type="predicted"/>
<accession>A0A0D9XI66</accession>
<dbReference type="PANTHER" id="PTHR31989">
    <property type="entry name" value="NAC DOMAIN-CONTAINING PROTEIN 82-RELATED"/>
    <property type="match status" value="1"/>
</dbReference>
<dbReference type="Pfam" id="PF02365">
    <property type="entry name" value="NAM"/>
    <property type="match status" value="1"/>
</dbReference>
<evidence type="ECO:0000256" key="3">
    <source>
        <dbReference type="ARBA" id="ARBA00023125"/>
    </source>
</evidence>
<evidence type="ECO:0000256" key="6">
    <source>
        <dbReference type="SAM" id="MobiDB-lite"/>
    </source>
</evidence>
<keyword evidence="9" id="KW-1185">Reference proteome</keyword>
<evidence type="ECO:0000256" key="1">
    <source>
        <dbReference type="ARBA" id="ARBA00004123"/>
    </source>
</evidence>
<dbReference type="Proteomes" id="UP000032180">
    <property type="component" value="Chromosome 10"/>
</dbReference>
<reference evidence="9" key="2">
    <citation type="submission" date="2013-12" db="EMBL/GenBank/DDBJ databases">
        <authorList>
            <person name="Yu Y."/>
            <person name="Lee S."/>
            <person name="de Baynast K."/>
            <person name="Wissotski M."/>
            <person name="Liu L."/>
            <person name="Talag J."/>
            <person name="Goicoechea J."/>
            <person name="Angelova A."/>
            <person name="Jetty R."/>
            <person name="Kudrna D."/>
            <person name="Golser W."/>
            <person name="Rivera L."/>
            <person name="Zhang J."/>
            <person name="Wing R."/>
        </authorList>
    </citation>
    <scope>NUCLEOTIDE SEQUENCE</scope>
</reference>
<feature type="region of interest" description="Disordered" evidence="6">
    <location>
        <begin position="187"/>
        <end position="240"/>
    </location>
</feature>
<dbReference type="SUPFAM" id="SSF51126">
    <property type="entry name" value="Pectin lyase-like"/>
    <property type="match status" value="1"/>
</dbReference>
<feature type="domain" description="NAC" evidence="7">
    <location>
        <begin position="28"/>
        <end position="180"/>
    </location>
</feature>
<reference evidence="8" key="3">
    <citation type="submission" date="2015-04" db="UniProtKB">
        <authorList>
            <consortium name="EnsemblPlants"/>
        </authorList>
    </citation>
    <scope>IDENTIFICATION</scope>
</reference>
<keyword evidence="4" id="KW-0804">Transcription</keyword>
<dbReference type="AlphaFoldDB" id="A0A0D9XI66"/>
<dbReference type="HOGENOM" id="CLU_049098_0_0_1"/>
<dbReference type="InterPro" id="IPR011050">
    <property type="entry name" value="Pectin_lyase_fold/virulence"/>
</dbReference>
<organism evidence="8 9">
    <name type="scientific">Leersia perrieri</name>
    <dbReference type="NCBI Taxonomy" id="77586"/>
    <lineage>
        <taxon>Eukaryota</taxon>
        <taxon>Viridiplantae</taxon>
        <taxon>Streptophyta</taxon>
        <taxon>Embryophyta</taxon>
        <taxon>Tracheophyta</taxon>
        <taxon>Spermatophyta</taxon>
        <taxon>Magnoliopsida</taxon>
        <taxon>Liliopsida</taxon>
        <taxon>Poales</taxon>
        <taxon>Poaceae</taxon>
        <taxon>BOP clade</taxon>
        <taxon>Oryzoideae</taxon>
        <taxon>Oryzeae</taxon>
        <taxon>Oryzinae</taxon>
        <taxon>Leersia</taxon>
    </lineage>
</organism>
<keyword evidence="3" id="KW-0238">DNA-binding</keyword>